<accession>A0ABS8V4K4</accession>
<reference evidence="1 2" key="1">
    <citation type="journal article" date="2021" name="BMC Genomics">
        <title>Datura genome reveals duplications of psychoactive alkaloid biosynthetic genes and high mutation rate following tissue culture.</title>
        <authorList>
            <person name="Rajewski A."/>
            <person name="Carter-House D."/>
            <person name="Stajich J."/>
            <person name="Litt A."/>
        </authorList>
    </citation>
    <scope>NUCLEOTIDE SEQUENCE [LARGE SCALE GENOMIC DNA]</scope>
    <source>
        <strain evidence="1">AR-01</strain>
    </source>
</reference>
<feature type="non-terminal residue" evidence="1">
    <location>
        <position position="1"/>
    </location>
</feature>
<gene>
    <name evidence="1" type="ORF">HAX54_026776</name>
</gene>
<proteinExistence type="predicted"/>
<comment type="caution">
    <text evidence="1">The sequence shown here is derived from an EMBL/GenBank/DDBJ whole genome shotgun (WGS) entry which is preliminary data.</text>
</comment>
<dbReference type="InterPro" id="IPR044834">
    <property type="entry name" value="PATL"/>
</dbReference>
<sequence>CNTDGAFRGELRRTEAEATSMMEACRRDFRVSEILDEKQFSPDLEKLWYTDINGKDRGEGRVLLWYNVFRNIENKEVKGDLGARHNHHYECLRWSDDKVTEISMKPCSIGLIKLPIKEEVEVTIAGFDSGGNEVSYERRIHTDDDCSYGVLLEDKKMVESVRIGFRIEKKGRL</sequence>
<dbReference type="EMBL" id="JACEIK010003253">
    <property type="protein sequence ID" value="MCD9640980.1"/>
    <property type="molecule type" value="Genomic_DNA"/>
</dbReference>
<evidence type="ECO:0000313" key="1">
    <source>
        <dbReference type="EMBL" id="MCD9640980.1"/>
    </source>
</evidence>
<organism evidence="1 2">
    <name type="scientific">Datura stramonium</name>
    <name type="common">Jimsonweed</name>
    <name type="synonym">Common thornapple</name>
    <dbReference type="NCBI Taxonomy" id="4076"/>
    <lineage>
        <taxon>Eukaryota</taxon>
        <taxon>Viridiplantae</taxon>
        <taxon>Streptophyta</taxon>
        <taxon>Embryophyta</taxon>
        <taxon>Tracheophyta</taxon>
        <taxon>Spermatophyta</taxon>
        <taxon>Magnoliopsida</taxon>
        <taxon>eudicotyledons</taxon>
        <taxon>Gunneridae</taxon>
        <taxon>Pentapetalae</taxon>
        <taxon>asterids</taxon>
        <taxon>lamiids</taxon>
        <taxon>Solanales</taxon>
        <taxon>Solanaceae</taxon>
        <taxon>Solanoideae</taxon>
        <taxon>Datureae</taxon>
        <taxon>Datura</taxon>
    </lineage>
</organism>
<name>A0ABS8V4K4_DATST</name>
<protein>
    <submittedName>
        <fullName evidence="1">Uncharacterized protein</fullName>
    </submittedName>
</protein>
<dbReference type="PANTHER" id="PTHR45932:SF3">
    <property type="entry name" value="PATELLIN-4-LIKE"/>
    <property type="match status" value="1"/>
</dbReference>
<evidence type="ECO:0000313" key="2">
    <source>
        <dbReference type="Proteomes" id="UP000823775"/>
    </source>
</evidence>
<dbReference type="PANTHER" id="PTHR45932">
    <property type="entry name" value="PATELLIN-1"/>
    <property type="match status" value="1"/>
</dbReference>
<keyword evidence="2" id="KW-1185">Reference proteome</keyword>
<dbReference type="Proteomes" id="UP000823775">
    <property type="component" value="Unassembled WGS sequence"/>
</dbReference>